<evidence type="ECO:0000313" key="11">
    <source>
        <dbReference type="Proteomes" id="UP000815677"/>
    </source>
</evidence>
<feature type="transmembrane region" description="Helical" evidence="8">
    <location>
        <begin position="53"/>
        <end position="73"/>
    </location>
</feature>
<dbReference type="Pfam" id="PF02535">
    <property type="entry name" value="Zip"/>
    <property type="match status" value="1"/>
</dbReference>
<organism evidence="10 11">
    <name type="scientific">Mycena chlorophos</name>
    <name type="common">Agaric fungus</name>
    <name type="synonym">Agaricus chlorophos</name>
    <dbReference type="NCBI Taxonomy" id="658473"/>
    <lineage>
        <taxon>Eukaryota</taxon>
        <taxon>Fungi</taxon>
        <taxon>Dikarya</taxon>
        <taxon>Basidiomycota</taxon>
        <taxon>Agaricomycotina</taxon>
        <taxon>Agaricomycetes</taxon>
        <taxon>Agaricomycetidae</taxon>
        <taxon>Agaricales</taxon>
        <taxon>Marasmiineae</taxon>
        <taxon>Mycenaceae</taxon>
        <taxon>Mycena</taxon>
    </lineage>
</organism>
<evidence type="ECO:0000256" key="5">
    <source>
        <dbReference type="ARBA" id="ARBA00022989"/>
    </source>
</evidence>
<keyword evidence="6 8" id="KW-0406">Ion transport</keyword>
<keyword evidence="3 8" id="KW-0813">Transport</keyword>
<sequence>MSNSTECGNIDSGNSFLSLRVASVFIILLCGTSGALFPVLAARSKWLHVPKGLFDFAKYFGSGVIIATAFIHLLDPAMDELSSPCLAPAWQEYPYALALCLLSIMSIFIVELVTFRWGTAKLTKLGVHHDAHGHDIGSHAVHGPQGAGLPMPVSNKAVDDGSDEAELGQRSGYSRGSHDDLESSTMMFISPETAAHILGIAILEFGVLLHSVLIGLTLAVDPDFKVLFVVIIFHQTFEGLGLGSRLSTIELPGATRRLATLVPIVAGLIYGIATPIGIAVGLGIRHTYNPGSTTASIVSGVMDALSAGVLVYTGLVELLAHEFLFNQEMVNASNGKLAYALVSMLCGCGIMALLGRWA</sequence>
<feature type="transmembrane region" description="Helical" evidence="8">
    <location>
        <begin position="226"/>
        <end position="246"/>
    </location>
</feature>
<evidence type="ECO:0000256" key="6">
    <source>
        <dbReference type="ARBA" id="ARBA00023065"/>
    </source>
</evidence>
<evidence type="ECO:0000256" key="3">
    <source>
        <dbReference type="ARBA" id="ARBA00022448"/>
    </source>
</evidence>
<evidence type="ECO:0000256" key="2">
    <source>
        <dbReference type="ARBA" id="ARBA00006939"/>
    </source>
</evidence>
<proteinExistence type="inferred from homology"/>
<accession>A0ABQ0M0W8</accession>
<feature type="transmembrane region" description="Helical" evidence="8">
    <location>
        <begin position="194"/>
        <end position="220"/>
    </location>
</feature>
<evidence type="ECO:0000256" key="4">
    <source>
        <dbReference type="ARBA" id="ARBA00022692"/>
    </source>
</evidence>
<protein>
    <recommendedName>
        <fullName evidence="12">ZIP-like iron-zinc transporter</fullName>
    </recommendedName>
</protein>
<comment type="subcellular location">
    <subcellularLocation>
        <location evidence="1 8">Membrane</location>
        <topology evidence="1 8">Multi-pass membrane protein</topology>
    </subcellularLocation>
</comment>
<comment type="similarity">
    <text evidence="2 8">Belongs to the ZIP transporter (TC 2.A.5) family.</text>
</comment>
<dbReference type="InterPro" id="IPR004698">
    <property type="entry name" value="Zn/Fe_permease_fun/pln"/>
</dbReference>
<evidence type="ECO:0008006" key="12">
    <source>
        <dbReference type="Google" id="ProtNLM"/>
    </source>
</evidence>
<reference evidence="10" key="1">
    <citation type="submission" date="2014-09" db="EMBL/GenBank/DDBJ databases">
        <title>Genome sequence of the luminous mushroom Mycena chlorophos for searching fungal bioluminescence genes.</title>
        <authorList>
            <person name="Tanaka Y."/>
            <person name="Kasuga D."/>
            <person name="Oba Y."/>
            <person name="Hase S."/>
            <person name="Sato K."/>
            <person name="Oba Y."/>
            <person name="Sakakibara Y."/>
        </authorList>
    </citation>
    <scope>NUCLEOTIDE SEQUENCE</scope>
</reference>
<feature type="transmembrane region" description="Helical" evidence="8">
    <location>
        <begin position="304"/>
        <end position="325"/>
    </location>
</feature>
<evidence type="ECO:0000256" key="8">
    <source>
        <dbReference type="RuleBase" id="RU362088"/>
    </source>
</evidence>
<dbReference type="PANTHER" id="PTHR11040:SF32">
    <property type="entry name" value="ZINC-REGULATED TRANSPORTER 1"/>
    <property type="match status" value="1"/>
</dbReference>
<dbReference type="EMBL" id="DF849373">
    <property type="protein sequence ID" value="GAT56974.1"/>
    <property type="molecule type" value="Genomic_DNA"/>
</dbReference>
<evidence type="ECO:0000256" key="7">
    <source>
        <dbReference type="ARBA" id="ARBA00023136"/>
    </source>
</evidence>
<gene>
    <name evidence="10" type="ORF">MCHLO_13561</name>
</gene>
<dbReference type="Proteomes" id="UP000815677">
    <property type="component" value="Unassembled WGS sequence"/>
</dbReference>
<evidence type="ECO:0000256" key="9">
    <source>
        <dbReference type="SAM" id="MobiDB-lite"/>
    </source>
</evidence>
<feature type="transmembrane region" description="Helical" evidence="8">
    <location>
        <begin position="93"/>
        <end position="115"/>
    </location>
</feature>
<feature type="region of interest" description="Disordered" evidence="9">
    <location>
        <begin position="152"/>
        <end position="178"/>
    </location>
</feature>
<keyword evidence="11" id="KW-1185">Reference proteome</keyword>
<keyword evidence="4 8" id="KW-0812">Transmembrane</keyword>
<evidence type="ECO:0000313" key="10">
    <source>
        <dbReference type="EMBL" id="GAT56974.1"/>
    </source>
</evidence>
<name>A0ABQ0M0W8_MYCCL</name>
<feature type="transmembrane region" description="Helical" evidence="8">
    <location>
        <begin position="258"/>
        <end position="284"/>
    </location>
</feature>
<feature type="transmembrane region" description="Helical" evidence="8">
    <location>
        <begin position="337"/>
        <end position="357"/>
    </location>
</feature>
<dbReference type="InterPro" id="IPR003689">
    <property type="entry name" value="ZIP"/>
</dbReference>
<feature type="transmembrane region" description="Helical" evidence="8">
    <location>
        <begin position="21"/>
        <end position="41"/>
    </location>
</feature>
<dbReference type="NCBIfam" id="TIGR00820">
    <property type="entry name" value="zip"/>
    <property type="match status" value="1"/>
</dbReference>
<evidence type="ECO:0000256" key="1">
    <source>
        <dbReference type="ARBA" id="ARBA00004141"/>
    </source>
</evidence>
<keyword evidence="5 8" id="KW-1133">Transmembrane helix</keyword>
<dbReference type="PANTHER" id="PTHR11040">
    <property type="entry name" value="ZINC/IRON TRANSPORTER"/>
    <property type="match status" value="1"/>
</dbReference>
<keyword evidence="7 8" id="KW-0472">Membrane</keyword>